<dbReference type="EMBL" id="GIFC01000062">
    <property type="protein sequence ID" value="MXU82145.1"/>
    <property type="molecule type" value="Transcribed_RNA"/>
</dbReference>
<evidence type="ECO:0000256" key="1">
    <source>
        <dbReference type="SAM" id="SignalP"/>
    </source>
</evidence>
<keyword evidence="1" id="KW-0732">Signal</keyword>
<reference evidence="2" key="1">
    <citation type="submission" date="2019-12" db="EMBL/GenBank/DDBJ databases">
        <title>An insight into the sialome of adult female Ixodes ricinus ticks feeding for 6 days.</title>
        <authorList>
            <person name="Perner J."/>
            <person name="Ribeiro J.M.C."/>
        </authorList>
    </citation>
    <scope>NUCLEOTIDE SEQUENCE</scope>
    <source>
        <strain evidence="2">Semi-engorged</strain>
        <tissue evidence="2">Salivary glands</tissue>
    </source>
</reference>
<organism evidence="2">
    <name type="scientific">Ixodes ricinus</name>
    <name type="common">Common tick</name>
    <name type="synonym">Acarus ricinus</name>
    <dbReference type="NCBI Taxonomy" id="34613"/>
    <lineage>
        <taxon>Eukaryota</taxon>
        <taxon>Metazoa</taxon>
        <taxon>Ecdysozoa</taxon>
        <taxon>Arthropoda</taxon>
        <taxon>Chelicerata</taxon>
        <taxon>Arachnida</taxon>
        <taxon>Acari</taxon>
        <taxon>Parasitiformes</taxon>
        <taxon>Ixodida</taxon>
        <taxon>Ixodoidea</taxon>
        <taxon>Ixodidae</taxon>
        <taxon>Ixodinae</taxon>
        <taxon>Ixodes</taxon>
    </lineage>
</organism>
<dbReference type="AlphaFoldDB" id="A0A6B0U145"/>
<proteinExistence type="predicted"/>
<name>A0A6B0U145_IXORI</name>
<evidence type="ECO:0000313" key="2">
    <source>
        <dbReference type="EMBL" id="MXU82145.1"/>
    </source>
</evidence>
<accession>A0A6B0U145</accession>
<sequence length="66" mass="7017">MKELNMPSGPGVFHMVRNLIFSLMTLLTLSSSASVCSSPGSNRSINSFCSPSSSSVAQIPRQKVIT</sequence>
<feature type="chain" id="PRO_5025485067" evidence="1">
    <location>
        <begin position="33"/>
        <end position="66"/>
    </location>
</feature>
<protein>
    <submittedName>
        <fullName evidence="2">Putative secreted protein</fullName>
    </submittedName>
</protein>
<feature type="signal peptide" evidence="1">
    <location>
        <begin position="1"/>
        <end position="32"/>
    </location>
</feature>